<accession>A0A9Q0ZEC7</accession>
<name>A0A9Q0ZEC7_SALPP</name>
<protein>
    <submittedName>
        <fullName evidence="1">Uncharacterized protein</fullName>
    </submittedName>
</protein>
<evidence type="ECO:0000313" key="2">
    <source>
        <dbReference type="Proteomes" id="UP001151532"/>
    </source>
</evidence>
<reference evidence="1" key="2">
    <citation type="journal article" date="2023" name="Int. J. Mol. Sci.">
        <title>De Novo Assembly and Annotation of 11 Diverse Shrub Willow (Salix) Genomes Reveals Novel Gene Organization in Sex-Linked Regions.</title>
        <authorList>
            <person name="Hyden B."/>
            <person name="Feng K."/>
            <person name="Yates T.B."/>
            <person name="Jawdy S."/>
            <person name="Cereghino C."/>
            <person name="Smart L.B."/>
            <person name="Muchero W."/>
        </authorList>
    </citation>
    <scope>NUCLEOTIDE SEQUENCE</scope>
    <source>
        <tissue evidence="1">Shoot tip</tissue>
    </source>
</reference>
<gene>
    <name evidence="1" type="ORF">OIU79_002599</name>
</gene>
<dbReference type="AlphaFoldDB" id="A0A9Q0ZEC7"/>
<comment type="caution">
    <text evidence="1">The sequence shown here is derived from an EMBL/GenBank/DDBJ whole genome shotgun (WGS) entry which is preliminary data.</text>
</comment>
<dbReference type="Proteomes" id="UP001151532">
    <property type="component" value="Chromosome 18"/>
</dbReference>
<reference evidence="1" key="1">
    <citation type="submission" date="2022-11" db="EMBL/GenBank/DDBJ databases">
        <authorList>
            <person name="Hyden B.L."/>
            <person name="Feng K."/>
            <person name="Yates T."/>
            <person name="Jawdy S."/>
            <person name="Smart L.B."/>
            <person name="Muchero W."/>
        </authorList>
    </citation>
    <scope>NUCLEOTIDE SEQUENCE</scope>
    <source>
        <tissue evidence="1">Shoot tip</tissue>
    </source>
</reference>
<organism evidence="1 2">
    <name type="scientific">Salix purpurea</name>
    <name type="common">Purple osier willow</name>
    <dbReference type="NCBI Taxonomy" id="77065"/>
    <lineage>
        <taxon>Eukaryota</taxon>
        <taxon>Viridiplantae</taxon>
        <taxon>Streptophyta</taxon>
        <taxon>Embryophyta</taxon>
        <taxon>Tracheophyta</taxon>
        <taxon>Spermatophyta</taxon>
        <taxon>Magnoliopsida</taxon>
        <taxon>eudicotyledons</taxon>
        <taxon>Gunneridae</taxon>
        <taxon>Pentapetalae</taxon>
        <taxon>rosids</taxon>
        <taxon>fabids</taxon>
        <taxon>Malpighiales</taxon>
        <taxon>Salicaceae</taxon>
        <taxon>Saliceae</taxon>
        <taxon>Salix</taxon>
    </lineage>
</organism>
<proteinExistence type="predicted"/>
<evidence type="ECO:0000313" key="1">
    <source>
        <dbReference type="EMBL" id="KAJ6731293.1"/>
    </source>
</evidence>
<dbReference type="EMBL" id="JAPFFK010000012">
    <property type="protein sequence ID" value="KAJ6731293.1"/>
    <property type="molecule type" value="Genomic_DNA"/>
</dbReference>
<sequence>MDENSGSMLIGSCQIVRLKEKSPKVAICNSWPKRNQPSLGSTPCGIPPDDVGPELRSYLSHSLFKVLLEKVEEEFGLDHTAEDALTFEE</sequence>
<keyword evidence="2" id="KW-1185">Reference proteome</keyword>